<dbReference type="SMART" id="SM00612">
    <property type="entry name" value="Kelch"/>
    <property type="match status" value="2"/>
</dbReference>
<dbReference type="PANTHER" id="PTHR45632:SF3">
    <property type="entry name" value="KELCH-LIKE PROTEIN 32"/>
    <property type="match status" value="1"/>
</dbReference>
<dbReference type="InterPro" id="IPR015915">
    <property type="entry name" value="Kelch-typ_b-propeller"/>
</dbReference>
<sequence length="340" mass="38529">MTTESSNEQKITFILLFSRNQPSCDVPYLMAQRDEQISPMLLTTTLYFMRDLIDYRAISFENSVYIIGGRYSSTGHLSNSVFKYDAEIDFWRACESMKAPRANFAVTIFESKIYVIGGEGLKGVIVQSVEAYDPKANTWKEVGIFAKPKRNNASCTIHEKLWSCGGAGSLIEAKSTDELIVVDPRPNEWKRSLTNYTLPSPREQHCFTVFNNNVLLFGGCHKNGDEVQNIQTIIRASNHSPESAPEWEELSDQLQHPRTDCGYFQLGSSLYIIGGHDSQSGDPTKIIERIDFTDPSNIIIEELFEIDKNLGAVDCCVVQTNQFNEHLLPLASYLNRWIIW</sequence>
<dbReference type="PANTHER" id="PTHR45632">
    <property type="entry name" value="LD33804P"/>
    <property type="match status" value="1"/>
</dbReference>
<evidence type="ECO:0000256" key="2">
    <source>
        <dbReference type="ARBA" id="ARBA00022737"/>
    </source>
</evidence>
<dbReference type="OrthoDB" id="45365at2759"/>
<keyword evidence="1" id="KW-0880">Kelch repeat</keyword>
<dbReference type="EMBL" id="CAJNON010000003">
    <property type="protein sequence ID" value="CAF0739283.1"/>
    <property type="molecule type" value="Genomic_DNA"/>
</dbReference>
<proteinExistence type="predicted"/>
<dbReference type="AlphaFoldDB" id="A0A813NNY4"/>
<keyword evidence="2" id="KW-0677">Repeat</keyword>
<dbReference type="Proteomes" id="UP000663891">
    <property type="component" value="Unassembled WGS sequence"/>
</dbReference>
<evidence type="ECO:0000313" key="3">
    <source>
        <dbReference type="EMBL" id="CAF0739283.1"/>
    </source>
</evidence>
<protein>
    <submittedName>
        <fullName evidence="3">Uncharacterized protein</fullName>
    </submittedName>
</protein>
<dbReference type="Pfam" id="PF24681">
    <property type="entry name" value="Kelch_KLHDC2_KLHL20_DRC7"/>
    <property type="match status" value="1"/>
</dbReference>
<dbReference type="InterPro" id="IPR006652">
    <property type="entry name" value="Kelch_1"/>
</dbReference>
<dbReference type="Gene3D" id="2.120.10.80">
    <property type="entry name" value="Kelch-type beta propeller"/>
    <property type="match status" value="1"/>
</dbReference>
<gene>
    <name evidence="3" type="ORF">VCS650_LOCUS539</name>
</gene>
<reference evidence="3" key="1">
    <citation type="submission" date="2021-02" db="EMBL/GenBank/DDBJ databases">
        <authorList>
            <person name="Nowell W R."/>
        </authorList>
    </citation>
    <scope>NUCLEOTIDE SEQUENCE</scope>
</reference>
<evidence type="ECO:0000256" key="1">
    <source>
        <dbReference type="ARBA" id="ARBA00022441"/>
    </source>
</evidence>
<name>A0A813NNY4_9BILA</name>
<organism evidence="3 4">
    <name type="scientific">Adineta steineri</name>
    <dbReference type="NCBI Taxonomy" id="433720"/>
    <lineage>
        <taxon>Eukaryota</taxon>
        <taxon>Metazoa</taxon>
        <taxon>Spiralia</taxon>
        <taxon>Gnathifera</taxon>
        <taxon>Rotifera</taxon>
        <taxon>Eurotatoria</taxon>
        <taxon>Bdelloidea</taxon>
        <taxon>Adinetida</taxon>
        <taxon>Adinetidae</taxon>
        <taxon>Adineta</taxon>
    </lineage>
</organism>
<accession>A0A813NNY4</accession>
<dbReference type="SUPFAM" id="SSF117281">
    <property type="entry name" value="Kelch motif"/>
    <property type="match status" value="1"/>
</dbReference>
<comment type="caution">
    <text evidence="3">The sequence shown here is derived from an EMBL/GenBank/DDBJ whole genome shotgun (WGS) entry which is preliminary data.</text>
</comment>
<evidence type="ECO:0000313" key="4">
    <source>
        <dbReference type="Proteomes" id="UP000663891"/>
    </source>
</evidence>